<comment type="caution">
    <text evidence="5">The sequence shown here is derived from an EMBL/GenBank/DDBJ whole genome shotgun (WGS) entry which is preliminary data.</text>
</comment>
<protein>
    <submittedName>
        <fullName evidence="5">Transketolase</fullName>
    </submittedName>
</protein>
<dbReference type="PANTHER" id="PTHR47514:SF1">
    <property type="entry name" value="TRANSKETOLASE N-TERMINAL SECTION-RELATED"/>
    <property type="match status" value="1"/>
</dbReference>
<gene>
    <name evidence="5" type="ORF">IAD16_04575</name>
</gene>
<dbReference type="InterPro" id="IPR029061">
    <property type="entry name" value="THDP-binding"/>
</dbReference>
<evidence type="ECO:0000256" key="2">
    <source>
        <dbReference type="ARBA" id="ARBA00007131"/>
    </source>
</evidence>
<dbReference type="PANTHER" id="PTHR47514">
    <property type="entry name" value="TRANSKETOLASE N-TERMINAL SECTION-RELATED"/>
    <property type="match status" value="1"/>
</dbReference>
<proteinExistence type="inferred from homology"/>
<dbReference type="AlphaFoldDB" id="A0A9D1I650"/>
<feature type="domain" description="Transketolase N-terminal" evidence="4">
    <location>
        <begin position="19"/>
        <end position="269"/>
    </location>
</feature>
<comment type="similarity">
    <text evidence="2">Belongs to the transketolase family.</text>
</comment>
<evidence type="ECO:0000256" key="1">
    <source>
        <dbReference type="ARBA" id="ARBA00001964"/>
    </source>
</evidence>
<evidence type="ECO:0000259" key="4">
    <source>
        <dbReference type="Pfam" id="PF00456"/>
    </source>
</evidence>
<dbReference type="Proteomes" id="UP000824091">
    <property type="component" value="Unassembled WGS sequence"/>
</dbReference>
<dbReference type="EMBL" id="DVMO01000066">
    <property type="protein sequence ID" value="HIU27630.1"/>
    <property type="molecule type" value="Genomic_DNA"/>
</dbReference>
<organism evidence="5 6">
    <name type="scientific">Candidatus Fimisoma avicola</name>
    <dbReference type="NCBI Taxonomy" id="2840826"/>
    <lineage>
        <taxon>Bacteria</taxon>
        <taxon>Bacillati</taxon>
        <taxon>Bacillota</taxon>
        <taxon>Clostridia</taxon>
        <taxon>Eubacteriales</taxon>
        <taxon>Candidatus Fimisoma</taxon>
    </lineage>
</organism>
<evidence type="ECO:0000313" key="6">
    <source>
        <dbReference type="Proteomes" id="UP000824091"/>
    </source>
</evidence>
<reference evidence="5" key="2">
    <citation type="journal article" date="2021" name="PeerJ">
        <title>Extensive microbial diversity within the chicken gut microbiome revealed by metagenomics and culture.</title>
        <authorList>
            <person name="Gilroy R."/>
            <person name="Ravi A."/>
            <person name="Getino M."/>
            <person name="Pursley I."/>
            <person name="Horton D.L."/>
            <person name="Alikhan N.F."/>
            <person name="Baker D."/>
            <person name="Gharbi K."/>
            <person name="Hall N."/>
            <person name="Watson M."/>
            <person name="Adriaenssens E.M."/>
            <person name="Foster-Nyarko E."/>
            <person name="Jarju S."/>
            <person name="Secka A."/>
            <person name="Antonio M."/>
            <person name="Oren A."/>
            <person name="Chaudhuri R.R."/>
            <person name="La Ragione R."/>
            <person name="Hildebrand F."/>
            <person name="Pallen M.J."/>
        </authorList>
    </citation>
    <scope>NUCLEOTIDE SEQUENCE</scope>
    <source>
        <strain evidence="5">11300</strain>
    </source>
</reference>
<dbReference type="Pfam" id="PF00456">
    <property type="entry name" value="Transketolase_N"/>
    <property type="match status" value="1"/>
</dbReference>
<dbReference type="SUPFAM" id="SSF52518">
    <property type="entry name" value="Thiamin diphosphate-binding fold (THDP-binding)"/>
    <property type="match status" value="1"/>
</dbReference>
<dbReference type="InterPro" id="IPR005474">
    <property type="entry name" value="Transketolase_N"/>
</dbReference>
<evidence type="ECO:0000313" key="5">
    <source>
        <dbReference type="EMBL" id="HIU27630.1"/>
    </source>
</evidence>
<comment type="cofactor">
    <cofactor evidence="1">
        <name>thiamine diphosphate</name>
        <dbReference type="ChEBI" id="CHEBI:58937"/>
    </cofactor>
</comment>
<name>A0A9D1I650_9FIRM</name>
<accession>A0A9D1I650</accession>
<evidence type="ECO:0000256" key="3">
    <source>
        <dbReference type="ARBA" id="ARBA00023052"/>
    </source>
</evidence>
<dbReference type="CDD" id="cd02012">
    <property type="entry name" value="TPP_TK"/>
    <property type="match status" value="1"/>
</dbReference>
<keyword evidence="3" id="KW-0786">Thiamine pyrophosphate</keyword>
<reference evidence="5" key="1">
    <citation type="submission" date="2020-10" db="EMBL/GenBank/DDBJ databases">
        <authorList>
            <person name="Gilroy R."/>
        </authorList>
    </citation>
    <scope>NUCLEOTIDE SEQUENCE</scope>
    <source>
        <strain evidence="5">11300</strain>
    </source>
</reference>
<sequence length="278" mass="30821">MDKILEKTALAARRNLFIALHRLGGGHFGACLSEIDILTYLYFEEMNIRPEQPEWEGRDRFILSKGHGGFGLYSVLAERGFFPPERLWSYDNGVMLPKHADKHRVPGVDVSTGSLGQGLSVACGMALAAKRDGSGIRVFTLLGDGECNEGQVWEAAMFASKYGLDNLIAAVDSNGLQFDGMSRDIMPMESMAEKWKAFGWDVQEADGHDFESIGKAYRFSGNKNGRPKMIIFRTVKGKGISFMENQINWHSGNCNEEELRDGCRQLGIDISELGGDIL</sequence>
<dbReference type="Gene3D" id="3.40.50.970">
    <property type="match status" value="1"/>
</dbReference>